<name>A0A0C9YE65_9AGAR</name>
<evidence type="ECO:0000313" key="2">
    <source>
        <dbReference type="EMBL" id="KIK06428.1"/>
    </source>
</evidence>
<keyword evidence="3" id="KW-1185">Reference proteome</keyword>
<evidence type="ECO:0008006" key="4">
    <source>
        <dbReference type="Google" id="ProtNLM"/>
    </source>
</evidence>
<dbReference type="Proteomes" id="UP000054477">
    <property type="component" value="Unassembled WGS sequence"/>
</dbReference>
<keyword evidence="1" id="KW-1133">Transmembrane helix</keyword>
<dbReference type="STRING" id="1095629.A0A0C9YE65"/>
<dbReference type="Gene3D" id="1.25.40.10">
    <property type="entry name" value="Tetratricopeptide repeat domain"/>
    <property type="match status" value="2"/>
</dbReference>
<reference evidence="3" key="2">
    <citation type="submission" date="2015-01" db="EMBL/GenBank/DDBJ databases">
        <title>Evolutionary Origins and Diversification of the Mycorrhizal Mutualists.</title>
        <authorList>
            <consortium name="DOE Joint Genome Institute"/>
            <consortium name="Mycorrhizal Genomics Consortium"/>
            <person name="Kohler A."/>
            <person name="Kuo A."/>
            <person name="Nagy L.G."/>
            <person name="Floudas D."/>
            <person name="Copeland A."/>
            <person name="Barry K.W."/>
            <person name="Cichocki N."/>
            <person name="Veneault-Fourrey C."/>
            <person name="LaButti K."/>
            <person name="Lindquist E.A."/>
            <person name="Lipzen A."/>
            <person name="Lundell T."/>
            <person name="Morin E."/>
            <person name="Murat C."/>
            <person name="Riley R."/>
            <person name="Ohm R."/>
            <person name="Sun H."/>
            <person name="Tunlid A."/>
            <person name="Henrissat B."/>
            <person name="Grigoriev I.V."/>
            <person name="Hibbett D.S."/>
            <person name="Martin F."/>
        </authorList>
    </citation>
    <scope>NUCLEOTIDE SEQUENCE [LARGE SCALE GENOMIC DNA]</scope>
    <source>
        <strain evidence="3">LaAM-08-1</strain>
    </source>
</reference>
<keyword evidence="1" id="KW-0812">Transmembrane</keyword>
<evidence type="ECO:0000313" key="3">
    <source>
        <dbReference type="Proteomes" id="UP000054477"/>
    </source>
</evidence>
<dbReference type="OrthoDB" id="3259646at2759"/>
<feature type="transmembrane region" description="Helical" evidence="1">
    <location>
        <begin position="45"/>
        <end position="67"/>
    </location>
</feature>
<dbReference type="AlphaFoldDB" id="A0A0C9YE65"/>
<dbReference type="InterPro" id="IPR011990">
    <property type="entry name" value="TPR-like_helical_dom_sf"/>
</dbReference>
<dbReference type="SUPFAM" id="SSF48371">
    <property type="entry name" value="ARM repeat"/>
    <property type="match status" value="1"/>
</dbReference>
<protein>
    <recommendedName>
        <fullName evidence="4">TPR-like protein</fullName>
    </recommendedName>
</protein>
<organism evidence="2 3">
    <name type="scientific">Laccaria amethystina LaAM-08-1</name>
    <dbReference type="NCBI Taxonomy" id="1095629"/>
    <lineage>
        <taxon>Eukaryota</taxon>
        <taxon>Fungi</taxon>
        <taxon>Dikarya</taxon>
        <taxon>Basidiomycota</taxon>
        <taxon>Agaricomycotina</taxon>
        <taxon>Agaricomycetes</taxon>
        <taxon>Agaricomycetidae</taxon>
        <taxon>Agaricales</taxon>
        <taxon>Agaricineae</taxon>
        <taxon>Hydnangiaceae</taxon>
        <taxon>Laccaria</taxon>
    </lineage>
</organism>
<sequence>MFLLRTVRFVVYGTRQTCFYHIEKQPLRRKPQEHSVNSRQPKHTVAIMGVTALLITSAVVVLVLILFRPKYDPSIALHKAGVAAWTEFQRTKRDEHLQTANKMHRGALAIRKVGHPLRWQSLAHLSPVVAAMAANSVEGLNEAIRYSQEALKLLPPNDSEIAVVHNGLGSFYLSLFKQSGDATSIEECVRSYRAALDLRPAKDPDRLGSLINLSLAYVQQGQLDGLTNAVSHLQESITLCPPGDPHRYACCSMLATSFSTRFAQSGNIEDLQETVNAYRQALTVASDDQQLPSQINLANAIWRLSEHEPGHVKELKEALAYISEVLNSNLAQTHPYYNQTVATFSSLLSTFSKECDEASELELDKAITLGRHLADEDPHVLSCIAVAICYRCERFGQTNESDLEEAISYSEQALGLCSSDDLELHLKILNNLAIIYATRYNQQNREGESLQKMIECYQKSVDLCPTDHKDRVVISQHLSEAKTALQAAMAGNQSKRQPLPVRRTTLL</sequence>
<dbReference type="SUPFAM" id="SSF48452">
    <property type="entry name" value="TPR-like"/>
    <property type="match status" value="1"/>
</dbReference>
<dbReference type="InterPro" id="IPR016024">
    <property type="entry name" value="ARM-type_fold"/>
</dbReference>
<evidence type="ECO:0000256" key="1">
    <source>
        <dbReference type="SAM" id="Phobius"/>
    </source>
</evidence>
<reference evidence="2 3" key="1">
    <citation type="submission" date="2014-04" db="EMBL/GenBank/DDBJ databases">
        <authorList>
            <consortium name="DOE Joint Genome Institute"/>
            <person name="Kuo A."/>
            <person name="Kohler A."/>
            <person name="Nagy L.G."/>
            <person name="Floudas D."/>
            <person name="Copeland A."/>
            <person name="Barry K.W."/>
            <person name="Cichocki N."/>
            <person name="Veneault-Fourrey C."/>
            <person name="LaButti K."/>
            <person name="Lindquist E.A."/>
            <person name="Lipzen A."/>
            <person name="Lundell T."/>
            <person name="Morin E."/>
            <person name="Murat C."/>
            <person name="Sun H."/>
            <person name="Tunlid A."/>
            <person name="Henrissat B."/>
            <person name="Grigoriev I.V."/>
            <person name="Hibbett D.S."/>
            <person name="Martin F."/>
            <person name="Nordberg H.P."/>
            <person name="Cantor M.N."/>
            <person name="Hua S.X."/>
        </authorList>
    </citation>
    <scope>NUCLEOTIDE SEQUENCE [LARGE SCALE GENOMIC DNA]</scope>
    <source>
        <strain evidence="2 3">LaAM-08-1</strain>
    </source>
</reference>
<dbReference type="HOGENOM" id="CLU_527911_0_0_1"/>
<dbReference type="EMBL" id="KN838553">
    <property type="protein sequence ID" value="KIK06428.1"/>
    <property type="molecule type" value="Genomic_DNA"/>
</dbReference>
<gene>
    <name evidence="2" type="ORF">K443DRAFT_280001</name>
</gene>
<keyword evidence="1" id="KW-0472">Membrane</keyword>
<accession>A0A0C9YE65</accession>
<proteinExistence type="predicted"/>